<dbReference type="GO" id="GO:0005385">
    <property type="term" value="F:zinc ion transmembrane transporter activity"/>
    <property type="evidence" value="ECO:0007669"/>
    <property type="project" value="TreeGrafter"/>
</dbReference>
<comment type="subcellular location">
    <subcellularLocation>
        <location evidence="1">Membrane</location>
        <topology evidence="1">Multi-pass membrane protein</topology>
    </subcellularLocation>
</comment>
<dbReference type="GO" id="GO:0016020">
    <property type="term" value="C:membrane"/>
    <property type="evidence" value="ECO:0007669"/>
    <property type="project" value="UniProtKB-SubCell"/>
</dbReference>
<dbReference type="EMBL" id="LBUE01000010">
    <property type="protein sequence ID" value="KKQ56103.1"/>
    <property type="molecule type" value="Genomic_DNA"/>
</dbReference>
<name>A0A0G0ILD1_9BACT</name>
<feature type="transmembrane region" description="Helical" evidence="5">
    <location>
        <begin position="158"/>
        <end position="179"/>
    </location>
</feature>
<organism evidence="6 7">
    <name type="scientific">Candidatus Woesebacteria bacterium GW2011_GWC1_38_13</name>
    <dbReference type="NCBI Taxonomy" id="1618583"/>
    <lineage>
        <taxon>Bacteria</taxon>
        <taxon>Candidatus Woeseibacteriota</taxon>
    </lineage>
</organism>
<evidence type="ECO:0000256" key="5">
    <source>
        <dbReference type="SAM" id="Phobius"/>
    </source>
</evidence>
<protein>
    <submittedName>
        <fullName evidence="6">Zinc transporter ZupT</fullName>
    </submittedName>
</protein>
<accession>A0A0G0ILD1</accession>
<dbReference type="PANTHER" id="PTHR11040">
    <property type="entry name" value="ZINC/IRON TRANSPORTER"/>
    <property type="match status" value="1"/>
</dbReference>
<keyword evidence="4 5" id="KW-0472">Membrane</keyword>
<feature type="transmembrane region" description="Helical" evidence="5">
    <location>
        <begin position="128"/>
        <end position="146"/>
    </location>
</feature>
<evidence type="ECO:0000313" key="7">
    <source>
        <dbReference type="Proteomes" id="UP000034096"/>
    </source>
</evidence>
<gene>
    <name evidence="6" type="ORF">US75_C0010G0049</name>
</gene>
<sequence length="180" mass="19475">MLGIIALAIVDFTFPHHYLEEKIGENTKIADTKLFSTGLYVTLGLFIHNLPEGVAVFLSTSSDLRLGVLLAIAIAIHNIPEGIAVSAPIYFATLSRSKAIIYSFISGIAEPLGAIIAYFILRPYINQGVLAYIFSFVAGVMVYISFDELLPASFRGDHGHRAILGIITGMVIVSSSLLFL</sequence>
<dbReference type="InterPro" id="IPR003689">
    <property type="entry name" value="ZIP"/>
</dbReference>
<evidence type="ECO:0000256" key="2">
    <source>
        <dbReference type="ARBA" id="ARBA00022692"/>
    </source>
</evidence>
<dbReference type="PANTHER" id="PTHR11040:SF205">
    <property type="entry name" value="ZINC TRANSPORTER ZUPT"/>
    <property type="match status" value="1"/>
</dbReference>
<dbReference type="AlphaFoldDB" id="A0A0G0ILD1"/>
<proteinExistence type="predicted"/>
<reference evidence="6 7" key="1">
    <citation type="journal article" date="2015" name="Nature">
        <title>rRNA introns, odd ribosomes, and small enigmatic genomes across a large radiation of phyla.</title>
        <authorList>
            <person name="Brown C.T."/>
            <person name="Hug L.A."/>
            <person name="Thomas B.C."/>
            <person name="Sharon I."/>
            <person name="Castelle C.J."/>
            <person name="Singh A."/>
            <person name="Wilkins M.J."/>
            <person name="Williams K.H."/>
            <person name="Banfield J.F."/>
        </authorList>
    </citation>
    <scope>NUCLEOTIDE SEQUENCE [LARGE SCALE GENOMIC DNA]</scope>
</reference>
<evidence type="ECO:0000256" key="3">
    <source>
        <dbReference type="ARBA" id="ARBA00022989"/>
    </source>
</evidence>
<dbReference type="Pfam" id="PF02535">
    <property type="entry name" value="Zip"/>
    <property type="match status" value="1"/>
</dbReference>
<feature type="transmembrane region" description="Helical" evidence="5">
    <location>
        <begin position="66"/>
        <end position="93"/>
    </location>
</feature>
<evidence type="ECO:0000313" key="6">
    <source>
        <dbReference type="EMBL" id="KKQ56103.1"/>
    </source>
</evidence>
<keyword evidence="2 5" id="KW-0812">Transmembrane</keyword>
<evidence type="ECO:0000256" key="4">
    <source>
        <dbReference type="ARBA" id="ARBA00023136"/>
    </source>
</evidence>
<keyword evidence="3 5" id="KW-1133">Transmembrane helix</keyword>
<feature type="transmembrane region" description="Helical" evidence="5">
    <location>
        <begin position="99"/>
        <end position="121"/>
    </location>
</feature>
<dbReference type="Proteomes" id="UP000034096">
    <property type="component" value="Unassembled WGS sequence"/>
</dbReference>
<feature type="transmembrane region" description="Helical" evidence="5">
    <location>
        <begin position="39"/>
        <end position="59"/>
    </location>
</feature>
<evidence type="ECO:0000256" key="1">
    <source>
        <dbReference type="ARBA" id="ARBA00004141"/>
    </source>
</evidence>
<dbReference type="STRING" id="1618583.US75_C0010G0049"/>
<comment type="caution">
    <text evidence="6">The sequence shown here is derived from an EMBL/GenBank/DDBJ whole genome shotgun (WGS) entry which is preliminary data.</text>
</comment>